<dbReference type="FunFam" id="3.10.20.740:FF:000001">
    <property type="entry name" value="NADH-quinone oxidoreductase subunit G"/>
    <property type="match status" value="1"/>
</dbReference>
<dbReference type="SUPFAM" id="SSF54862">
    <property type="entry name" value="4Fe-4S ferredoxins"/>
    <property type="match status" value="1"/>
</dbReference>
<keyword evidence="6 13" id="KW-0479">Metal-binding</keyword>
<dbReference type="PROSITE" id="PS51085">
    <property type="entry name" value="2FE2S_FER_2"/>
    <property type="match status" value="1"/>
</dbReference>
<feature type="domain" description="4Fe-4S His(Cys)3-ligated-type" evidence="16">
    <location>
        <begin position="101"/>
        <end position="140"/>
    </location>
</feature>
<dbReference type="Gene3D" id="3.30.70.20">
    <property type="match status" value="1"/>
</dbReference>
<dbReference type="GO" id="GO:0016020">
    <property type="term" value="C:membrane"/>
    <property type="evidence" value="ECO:0007669"/>
    <property type="project" value="InterPro"/>
</dbReference>
<dbReference type="Pfam" id="PF22117">
    <property type="entry name" value="Fer4_Nqo3"/>
    <property type="match status" value="1"/>
</dbReference>
<dbReference type="SUPFAM" id="SSF50692">
    <property type="entry name" value="ADC-like"/>
    <property type="match status" value="1"/>
</dbReference>
<organism evidence="17 18">
    <name type="scientific">Actinomadura coerulea</name>
    <dbReference type="NCBI Taxonomy" id="46159"/>
    <lineage>
        <taxon>Bacteria</taxon>
        <taxon>Bacillati</taxon>
        <taxon>Actinomycetota</taxon>
        <taxon>Actinomycetes</taxon>
        <taxon>Streptosporangiales</taxon>
        <taxon>Thermomonosporaceae</taxon>
        <taxon>Actinomadura</taxon>
    </lineage>
</organism>
<dbReference type="SMART" id="SM00929">
    <property type="entry name" value="NADH-G_4Fe-4S_3"/>
    <property type="match status" value="1"/>
</dbReference>
<dbReference type="Gene3D" id="2.20.25.90">
    <property type="entry name" value="ADC-like domains"/>
    <property type="match status" value="1"/>
</dbReference>
<dbReference type="EC" id="7.1.1.-" evidence="13"/>
<comment type="function">
    <text evidence="13">NDH-1 shuttles electrons from NADH, via FMN and iron-sulfur (Fe-S) centers, to quinones in the respiratory chain. Couples the redox reaction to proton translocation (for every two electrons transferred, four hydrogen ions are translocated across the cytoplasmic membrane), and thus conserves the redox energy in a proton gradient.</text>
</comment>
<dbReference type="InterPro" id="IPR000283">
    <property type="entry name" value="NADH_UbQ_OxRdtase_75kDa_su_CS"/>
</dbReference>
<dbReference type="PANTHER" id="PTHR43105:SF12">
    <property type="entry name" value="NADH-QUINONE OXIDOREDUCTASE SUBUNIT G"/>
    <property type="match status" value="1"/>
</dbReference>
<comment type="cofactor">
    <cofactor evidence="1 13">
        <name>[4Fe-4S] cluster</name>
        <dbReference type="ChEBI" id="CHEBI:49883"/>
    </cofactor>
</comment>
<dbReference type="InterPro" id="IPR001041">
    <property type="entry name" value="2Fe-2S_ferredoxin-type"/>
</dbReference>
<comment type="catalytic activity">
    <reaction evidence="11 13">
        <text>a quinone + NADH + 5 H(+)(in) = a quinol + NAD(+) + 4 H(+)(out)</text>
        <dbReference type="Rhea" id="RHEA:57888"/>
        <dbReference type="ChEBI" id="CHEBI:15378"/>
        <dbReference type="ChEBI" id="CHEBI:24646"/>
        <dbReference type="ChEBI" id="CHEBI:57540"/>
        <dbReference type="ChEBI" id="CHEBI:57945"/>
        <dbReference type="ChEBI" id="CHEBI:132124"/>
    </reaction>
</comment>
<dbReference type="NCBIfam" id="TIGR01973">
    <property type="entry name" value="NuoG"/>
    <property type="match status" value="1"/>
</dbReference>
<evidence type="ECO:0000256" key="11">
    <source>
        <dbReference type="ARBA" id="ARBA00047712"/>
    </source>
</evidence>
<dbReference type="PROSITE" id="PS51669">
    <property type="entry name" value="4FE4S_MOW_BIS_MGD"/>
    <property type="match status" value="1"/>
</dbReference>
<dbReference type="GO" id="GO:0042773">
    <property type="term" value="P:ATP synthesis coupled electron transport"/>
    <property type="evidence" value="ECO:0007669"/>
    <property type="project" value="InterPro"/>
</dbReference>
<keyword evidence="18" id="KW-1185">Reference proteome</keyword>
<dbReference type="InterPro" id="IPR050123">
    <property type="entry name" value="Prok_molybdopt-oxidoreductase"/>
</dbReference>
<dbReference type="Gene3D" id="3.10.20.740">
    <property type="match status" value="1"/>
</dbReference>
<keyword evidence="9 13" id="KW-0411">Iron-sulfur</keyword>
<keyword evidence="7 13" id="KW-1278">Translocase</keyword>
<evidence type="ECO:0000256" key="7">
    <source>
        <dbReference type="ARBA" id="ARBA00022967"/>
    </source>
</evidence>
<dbReference type="Pfam" id="PF10588">
    <property type="entry name" value="NADH-G_4Fe-4S_3"/>
    <property type="match status" value="1"/>
</dbReference>
<dbReference type="InterPro" id="IPR054351">
    <property type="entry name" value="NADH_UbQ_OxRdtase_ferredoxin"/>
</dbReference>
<keyword evidence="8 13" id="KW-0408">Iron</keyword>
<dbReference type="SUPFAM" id="SSF53706">
    <property type="entry name" value="Formate dehydrogenase/DMSO reductase, domains 1-3"/>
    <property type="match status" value="1"/>
</dbReference>
<dbReference type="RefSeq" id="WP_185028671.1">
    <property type="nucleotide sequence ID" value="NZ_JACHMQ010000001.1"/>
</dbReference>
<keyword evidence="5 13" id="KW-0874">Quinone</keyword>
<dbReference type="Pfam" id="PF04879">
    <property type="entry name" value="Molybdop_Fe4S4"/>
    <property type="match status" value="1"/>
</dbReference>
<evidence type="ECO:0000313" key="18">
    <source>
        <dbReference type="Proteomes" id="UP000546324"/>
    </source>
</evidence>
<dbReference type="GO" id="GO:0046872">
    <property type="term" value="F:metal ion binding"/>
    <property type="evidence" value="ECO:0007669"/>
    <property type="project" value="UniProtKB-UniRule"/>
</dbReference>
<evidence type="ECO:0000256" key="1">
    <source>
        <dbReference type="ARBA" id="ARBA00001966"/>
    </source>
</evidence>
<dbReference type="InterPro" id="IPR036010">
    <property type="entry name" value="2Fe-2S_ferredoxin-like_sf"/>
</dbReference>
<keyword evidence="4 13" id="KW-0001">2Fe-2S</keyword>
<dbReference type="SUPFAM" id="SSF54292">
    <property type="entry name" value="2Fe-2S ferredoxin-like"/>
    <property type="match status" value="1"/>
</dbReference>
<dbReference type="Pfam" id="PF00384">
    <property type="entry name" value="Molybdopterin"/>
    <property type="match status" value="1"/>
</dbReference>
<evidence type="ECO:0000256" key="13">
    <source>
        <dbReference type="RuleBase" id="RU003525"/>
    </source>
</evidence>
<evidence type="ECO:0000259" key="15">
    <source>
        <dbReference type="PROSITE" id="PS51669"/>
    </source>
</evidence>
<evidence type="ECO:0000259" key="16">
    <source>
        <dbReference type="PROSITE" id="PS51839"/>
    </source>
</evidence>
<dbReference type="SMART" id="SM00926">
    <property type="entry name" value="Molybdop_Fe4S4"/>
    <property type="match status" value="1"/>
</dbReference>
<evidence type="ECO:0000256" key="6">
    <source>
        <dbReference type="ARBA" id="ARBA00022723"/>
    </source>
</evidence>
<dbReference type="PROSITE" id="PS00641">
    <property type="entry name" value="COMPLEX1_75K_1"/>
    <property type="match status" value="1"/>
</dbReference>
<dbReference type="GO" id="GO:0048038">
    <property type="term" value="F:quinone binding"/>
    <property type="evidence" value="ECO:0007669"/>
    <property type="project" value="UniProtKB-UniRule"/>
</dbReference>
<evidence type="ECO:0000256" key="10">
    <source>
        <dbReference type="ARBA" id="ARBA00023027"/>
    </source>
</evidence>
<keyword evidence="10 13" id="KW-0520">NAD</keyword>
<dbReference type="Gene3D" id="3.40.228.10">
    <property type="entry name" value="Dimethylsulfoxide Reductase, domain 2"/>
    <property type="match status" value="1"/>
</dbReference>
<gene>
    <name evidence="17" type="ORF">BKA00_004928</name>
</gene>
<dbReference type="Proteomes" id="UP000546324">
    <property type="component" value="Unassembled WGS sequence"/>
</dbReference>
<evidence type="ECO:0000256" key="2">
    <source>
        <dbReference type="ARBA" id="ARBA00005404"/>
    </source>
</evidence>
<dbReference type="PROSITE" id="PS00643">
    <property type="entry name" value="COMPLEX1_75K_3"/>
    <property type="match status" value="1"/>
</dbReference>
<dbReference type="GO" id="GO:0051537">
    <property type="term" value="F:2 iron, 2 sulfur cluster binding"/>
    <property type="evidence" value="ECO:0007669"/>
    <property type="project" value="UniProtKB-UniRule"/>
</dbReference>
<dbReference type="InterPro" id="IPR006963">
    <property type="entry name" value="Mopterin_OxRdtase_4Fe-4S_dom"/>
</dbReference>
<proteinExistence type="inferred from homology"/>
<evidence type="ECO:0000256" key="4">
    <source>
        <dbReference type="ARBA" id="ARBA00022714"/>
    </source>
</evidence>
<dbReference type="InterPro" id="IPR009010">
    <property type="entry name" value="Asp_de-COase-like_dom_sf"/>
</dbReference>
<evidence type="ECO:0000256" key="8">
    <source>
        <dbReference type="ARBA" id="ARBA00023004"/>
    </source>
</evidence>
<dbReference type="NCBIfam" id="NF005895">
    <property type="entry name" value="PRK07860.1"/>
    <property type="match status" value="1"/>
</dbReference>
<dbReference type="InterPro" id="IPR019574">
    <property type="entry name" value="NADH_UbQ_OxRdtase_Gsu_4Fe4S-bd"/>
</dbReference>
<comment type="cofactor">
    <cofactor evidence="13">
        <name>[2Fe-2S] cluster</name>
        <dbReference type="ChEBI" id="CHEBI:190135"/>
    </cofactor>
    <text evidence="13">Binds 1 [2Fe-2S] cluster per subunit.</text>
</comment>
<evidence type="ECO:0000256" key="12">
    <source>
        <dbReference type="ARBA" id="ARBA00058530"/>
    </source>
</evidence>
<evidence type="ECO:0000256" key="3">
    <source>
        <dbReference type="ARBA" id="ARBA00022485"/>
    </source>
</evidence>
<dbReference type="CDD" id="cd02788">
    <property type="entry name" value="MopB_CT_NDH-1_NuoG2-N7"/>
    <property type="match status" value="1"/>
</dbReference>
<dbReference type="CDD" id="cd00207">
    <property type="entry name" value="fer2"/>
    <property type="match status" value="1"/>
</dbReference>
<dbReference type="PROSITE" id="PS00642">
    <property type="entry name" value="COMPLEX1_75K_2"/>
    <property type="match status" value="1"/>
</dbReference>
<feature type="domain" description="4Fe-4S Mo/W bis-MGD-type" evidence="15">
    <location>
        <begin position="239"/>
        <end position="295"/>
    </location>
</feature>
<evidence type="ECO:0000313" key="17">
    <source>
        <dbReference type="EMBL" id="MBB6398014.1"/>
    </source>
</evidence>
<reference evidence="17 18" key="1">
    <citation type="submission" date="2020-08" db="EMBL/GenBank/DDBJ databases">
        <title>Sequencing the genomes of 1000 actinobacteria strains.</title>
        <authorList>
            <person name="Klenk H.-P."/>
        </authorList>
    </citation>
    <scope>NUCLEOTIDE SEQUENCE [LARGE SCALE GENOMIC DNA]</scope>
    <source>
        <strain evidence="17 18">DSM 43675</strain>
    </source>
</reference>
<comment type="function">
    <text evidence="12">NDH-1 shuttles electrons from NADH, via FMN and iron-sulfur (Fe-S) centers, to quinones in the respiratory chain. The immediate electron acceptor for the enzyme in this species is believed to be menaquinone. Couples the redox reaction to proton translocation (for every two electrons transferred, four hydrogen ions are translocated across the cytoplasmic membrane), and thus conserves the redox energy in a proton gradient.</text>
</comment>
<name>A0A7X0L1A9_9ACTN</name>
<sequence length="821" mass="86547">MTVTDDKSAVERPVEMVSCTIDGFEIEVPKGTLIIRAAELLGIQIPRFCDHPLLDPIGACRQCLVEIPDAGNGRGMPKPQASCTTAVMPGMVVKTQLTSPVADKAQHGVMELLLINHPLDCPICDKGGECPLQNQAMSNGRGESRFVEAKRTFPKPIPLSSQVLLDRERCIQCARCTRFSDQIAGDAFIDLFERGAKEQVGAADGKPFQSYFSGNTVQICPVGALTGAAYRFRSRPFDLVSQPSVCEHCASGCAMRTDHRRGKITRRLAGDDPQVNEEWNCDKGRWAFTYGTQPERLTQPLVRGEDGELEPASWPEALTIAARGLAAARGSAGVLTGGRVTLEDAYAYAKFARIALGTNDVDFRARPLSREESEFLASSVAGHPIEVTYADLEKAPVVLLAGFEPEEESPIVFLRLRKAFRKNGLKVFAAAPFVTRGLAKVGGTLLPTLPGAEAEVLGSLIGDDARSDIRTLLETPGAVILVGERLATSPGALTSATRVAQATGARLAWVPRRAGERGAIEAGALPGLLPIGRPVTDPAARAEVARTWGVADLPAGPGEDTAGIIAEAAAGRRGALLVGGVDPYDLADPEAMLRALEATPFVVSLEQRPSAVTDRADVVLPVAAVAEKSGTFVDWEGRGRPFEVVLKSAGRMSDLRVLAALADEMDVHLGLPGPEAARREMAGLGAHRGERPDAPSVAQGLAPHPERGEALLSTWRLLLDRGRLQDGEPFLAGTAKSAVARLSPATAAEIGATGAVTVSGPRGEVTLPLEITPDLPDRVVWLPTNSAGCALHRDLGAAAGGVVKIAGAVPATATENAGGIE</sequence>
<dbReference type="GO" id="GO:0003954">
    <property type="term" value="F:NADH dehydrogenase activity"/>
    <property type="evidence" value="ECO:0007669"/>
    <property type="project" value="TreeGrafter"/>
</dbReference>
<comment type="caution">
    <text evidence="17">The sequence shown here is derived from an EMBL/GenBank/DDBJ whole genome shotgun (WGS) entry which is preliminary data.</text>
</comment>
<comment type="similarity">
    <text evidence="2 13">Belongs to the complex I 75 kDa subunit family.</text>
</comment>
<evidence type="ECO:0000256" key="9">
    <source>
        <dbReference type="ARBA" id="ARBA00023014"/>
    </source>
</evidence>
<dbReference type="FunFam" id="2.20.25.90:FF:000002">
    <property type="entry name" value="NADH-quinone oxidoreductase"/>
    <property type="match status" value="1"/>
</dbReference>
<dbReference type="GO" id="GO:0051539">
    <property type="term" value="F:4 iron, 4 sulfur cluster binding"/>
    <property type="evidence" value="ECO:0007669"/>
    <property type="project" value="UniProtKB-KW"/>
</dbReference>
<dbReference type="PROSITE" id="PS51839">
    <property type="entry name" value="4FE4S_HC3"/>
    <property type="match status" value="1"/>
</dbReference>
<dbReference type="PANTHER" id="PTHR43105">
    <property type="entry name" value="RESPIRATORY NITRATE REDUCTASE"/>
    <property type="match status" value="1"/>
</dbReference>
<evidence type="ECO:0000259" key="14">
    <source>
        <dbReference type="PROSITE" id="PS51085"/>
    </source>
</evidence>
<dbReference type="GO" id="GO:0008137">
    <property type="term" value="F:NADH dehydrogenase (ubiquinone) activity"/>
    <property type="evidence" value="ECO:0007669"/>
    <property type="project" value="UniProtKB-UniRule"/>
</dbReference>
<dbReference type="Gene3D" id="3.40.50.740">
    <property type="match status" value="2"/>
</dbReference>
<dbReference type="Pfam" id="PF13510">
    <property type="entry name" value="Fer2_4"/>
    <property type="match status" value="1"/>
</dbReference>
<keyword evidence="3 13" id="KW-0004">4Fe-4S</keyword>
<dbReference type="InterPro" id="IPR006656">
    <property type="entry name" value="Mopterin_OxRdtase"/>
</dbReference>
<accession>A0A7X0L1A9</accession>
<feature type="domain" description="2Fe-2S ferredoxin-type" evidence="14">
    <location>
        <begin position="15"/>
        <end position="99"/>
    </location>
</feature>
<protein>
    <recommendedName>
        <fullName evidence="13">NADH-quinone oxidoreductase</fullName>
        <ecNumber evidence="13">7.1.1.-</ecNumber>
    </recommendedName>
</protein>
<dbReference type="FunFam" id="3.30.70.20:FF:000016">
    <property type="entry name" value="NADH-quinone oxidoreductase"/>
    <property type="match status" value="1"/>
</dbReference>
<dbReference type="AlphaFoldDB" id="A0A7X0L1A9"/>
<dbReference type="EMBL" id="JACHMQ010000001">
    <property type="protein sequence ID" value="MBB6398014.1"/>
    <property type="molecule type" value="Genomic_DNA"/>
</dbReference>
<evidence type="ECO:0000256" key="5">
    <source>
        <dbReference type="ARBA" id="ARBA00022719"/>
    </source>
</evidence>
<dbReference type="InterPro" id="IPR010228">
    <property type="entry name" value="NADH_UbQ_OxRdtase_Gsu"/>
</dbReference>